<comment type="caution">
    <text evidence="1">The sequence shown here is derived from an EMBL/GenBank/DDBJ whole genome shotgun (WGS) entry which is preliminary data.</text>
</comment>
<evidence type="ECO:0000313" key="1">
    <source>
        <dbReference type="EMBL" id="KAK1145614.1"/>
    </source>
</evidence>
<organism evidence="1 2">
    <name type="scientific">Aspergillus melleus</name>
    <dbReference type="NCBI Taxonomy" id="138277"/>
    <lineage>
        <taxon>Eukaryota</taxon>
        <taxon>Fungi</taxon>
        <taxon>Dikarya</taxon>
        <taxon>Ascomycota</taxon>
        <taxon>Pezizomycotina</taxon>
        <taxon>Eurotiomycetes</taxon>
        <taxon>Eurotiomycetidae</taxon>
        <taxon>Eurotiales</taxon>
        <taxon>Aspergillaceae</taxon>
        <taxon>Aspergillus</taxon>
        <taxon>Aspergillus subgen. Circumdati</taxon>
    </lineage>
</organism>
<keyword evidence="2" id="KW-1185">Reference proteome</keyword>
<dbReference type="EMBL" id="JAOPJF010000023">
    <property type="protein sequence ID" value="KAK1145614.1"/>
    <property type="molecule type" value="Genomic_DNA"/>
</dbReference>
<dbReference type="Proteomes" id="UP001177260">
    <property type="component" value="Unassembled WGS sequence"/>
</dbReference>
<evidence type="ECO:0000313" key="2">
    <source>
        <dbReference type="Proteomes" id="UP001177260"/>
    </source>
</evidence>
<name>A0ACC3B587_9EURO</name>
<sequence length="855" mass="96750">MPTPERKSGWSRRAFEPPQDHHSPFRRAHLESGATDRVDASRIPSPSNASTARRRRNYSQTGTLRGAFEALSHYPTMTDNEGFSTDPYAFGTPKRRQQSFSHASPESNPPNELAETYRQIDDAGSLIDFDAPDNDDVYIPRTQFRGTRSRGSSLGSTVRDHGLFTHTDANYAEDATDRTYRRTSRDPVRDEQRLRRATSSRSPVLNRTGTASALTSENLQRREEEEAQAQVPEEDEGFKPGLNLPTNWGSRGIHRRDWLRDITRRKEPESKEPVEEPTATSPPKFKLDLASRNSQFEQTTDTNRATTDDRSANRYSRVPPADAQNKLSSEQTTDKLTGGDQIPNTPIMVYKNSTFTKRSPTKRDSHDLLRKLARTESPNQPQRLSELRTPEGPKMPENRIYDKTPVVTGAWIDTPMTERADRFPEHLSKDIVPSPFMEDQPNELQVAGKPASFGPLSQKEQEREAELRGEREKRKEEREKAESERKEREKKESEMKSPEKNSEQGKDGKRKDNPDKSKDTQKPPLIKPDLPKSALETVMQDFKADKDRLDVGDDTIESLQLILDEQPNEMKSEAEEDAAYEKSVMEKLELAGSKGRDVVDLDGLNEKLRAFSENINRVKKGLDGLEKQVDLIPTSKKDLKSMRNRGSDSCEACKAHSHDHSLSAIPLPRLWKHDAVTGRVRPTRLTWFIILLFAWSYAESTMCDYYCHPLAANVCEGNCLLRDAPQFPFVLPTMLWRWSHLSGALAPVWALVLALSRLTGQLLGFWDGYVNEAPRAYNLSGEIRIRGSQTRDFAVTATPTRGLFGFAGLKSQDDTRQPSAPEPVPEPVPDLDLNTNQNLPWASHDDGSMDDDEYI</sequence>
<gene>
    <name evidence="1" type="ORF">N8T08_004173</name>
</gene>
<proteinExistence type="predicted"/>
<accession>A0ACC3B587</accession>
<protein>
    <submittedName>
        <fullName evidence="1">Uncharacterized protein</fullName>
    </submittedName>
</protein>
<reference evidence="1 2" key="1">
    <citation type="journal article" date="2023" name="ACS Omega">
        <title>Identification of the Neoaspergillic Acid Biosynthesis Gene Cluster by Establishing an In Vitro CRISPR-Ribonucleoprotein Genetic System in Aspergillus melleus.</title>
        <authorList>
            <person name="Yuan B."/>
            <person name="Grau M.F."/>
            <person name="Murata R.M."/>
            <person name="Torok T."/>
            <person name="Venkateswaran K."/>
            <person name="Stajich J.E."/>
            <person name="Wang C.C.C."/>
        </authorList>
    </citation>
    <scope>NUCLEOTIDE SEQUENCE [LARGE SCALE GENOMIC DNA]</scope>
    <source>
        <strain evidence="1 2">IMV 1140</strain>
    </source>
</reference>